<comment type="caution">
    <text evidence="1">The sequence shown here is derived from an EMBL/GenBank/DDBJ whole genome shotgun (WGS) entry which is preliminary data.</text>
</comment>
<evidence type="ECO:0000313" key="1">
    <source>
        <dbReference type="EMBL" id="THV47349.1"/>
    </source>
</evidence>
<keyword evidence="2" id="KW-1185">Reference proteome</keyword>
<gene>
    <name evidence="1" type="ORF">BGAL_0316g00030</name>
</gene>
<protein>
    <submittedName>
        <fullName evidence="1">Uncharacterized protein</fullName>
    </submittedName>
</protein>
<dbReference type="Proteomes" id="UP000308671">
    <property type="component" value="Unassembled WGS sequence"/>
</dbReference>
<name>A0A4S8R057_9HELO</name>
<dbReference type="Gene3D" id="2.60.40.2970">
    <property type="match status" value="1"/>
</dbReference>
<evidence type="ECO:0000313" key="2">
    <source>
        <dbReference type="Proteomes" id="UP000308671"/>
    </source>
</evidence>
<sequence>MLHRREQYPISPSHRRFPINPKLIIILVALILCGLFIKMESPSTNQHNVPIQISISDITTIDRETQDSPIIKLKVTLSNPSDKDISFLRWSTPFDLRAVPMGIFEFKSLATGDLALCLGLKLNRKMPREGIFSDDDIITIAAGAEETKEIEIKAPEVVLESGEKYVVKSKGYWMHVLVGDREEAKKTEANVLREDYESEGVEFEV</sequence>
<dbReference type="EMBL" id="PQXL01000316">
    <property type="protein sequence ID" value="THV47349.1"/>
    <property type="molecule type" value="Genomic_DNA"/>
</dbReference>
<accession>A0A4S8R057</accession>
<dbReference type="OrthoDB" id="4664297at2759"/>
<dbReference type="AlphaFoldDB" id="A0A4S8R057"/>
<reference evidence="1 2" key="1">
    <citation type="submission" date="2017-12" db="EMBL/GenBank/DDBJ databases">
        <title>Comparative genomics of Botrytis spp.</title>
        <authorList>
            <person name="Valero-Jimenez C.A."/>
            <person name="Tapia P."/>
            <person name="Veloso J."/>
            <person name="Silva-Moreno E."/>
            <person name="Staats M."/>
            <person name="Valdes J.H."/>
            <person name="Van Kan J.A.L."/>
        </authorList>
    </citation>
    <scope>NUCLEOTIDE SEQUENCE [LARGE SCALE GENOMIC DNA]</scope>
    <source>
        <strain evidence="1 2">MUCL435</strain>
    </source>
</reference>
<organism evidence="1 2">
    <name type="scientific">Botrytis galanthina</name>
    <dbReference type="NCBI Taxonomy" id="278940"/>
    <lineage>
        <taxon>Eukaryota</taxon>
        <taxon>Fungi</taxon>
        <taxon>Dikarya</taxon>
        <taxon>Ascomycota</taxon>
        <taxon>Pezizomycotina</taxon>
        <taxon>Leotiomycetes</taxon>
        <taxon>Helotiales</taxon>
        <taxon>Sclerotiniaceae</taxon>
        <taxon>Botrytis</taxon>
    </lineage>
</organism>
<proteinExistence type="predicted"/>